<dbReference type="GeneID" id="17319314"/>
<reference evidence="3" key="1">
    <citation type="journal article" date="2013" name="Proc. Natl. Acad. Sci. U.S.A.">
        <title>Genome structure and metabolic features in the red seaweed Chondrus crispus shed light on evolution of the Archaeplastida.</title>
        <authorList>
            <person name="Collen J."/>
            <person name="Porcel B."/>
            <person name="Carre W."/>
            <person name="Ball S.G."/>
            <person name="Chaparro C."/>
            <person name="Tonon T."/>
            <person name="Barbeyron T."/>
            <person name="Michel G."/>
            <person name="Noel B."/>
            <person name="Valentin K."/>
            <person name="Elias M."/>
            <person name="Artiguenave F."/>
            <person name="Arun A."/>
            <person name="Aury J.M."/>
            <person name="Barbosa-Neto J.F."/>
            <person name="Bothwell J.H."/>
            <person name="Bouget F.Y."/>
            <person name="Brillet L."/>
            <person name="Cabello-Hurtado F."/>
            <person name="Capella-Gutierrez S."/>
            <person name="Charrier B."/>
            <person name="Cladiere L."/>
            <person name="Cock J.M."/>
            <person name="Coelho S.M."/>
            <person name="Colleoni C."/>
            <person name="Czjzek M."/>
            <person name="Da Silva C."/>
            <person name="Delage L."/>
            <person name="Denoeud F."/>
            <person name="Deschamps P."/>
            <person name="Dittami S.M."/>
            <person name="Gabaldon T."/>
            <person name="Gachon C.M."/>
            <person name="Groisillier A."/>
            <person name="Herve C."/>
            <person name="Jabbari K."/>
            <person name="Katinka M."/>
            <person name="Kloareg B."/>
            <person name="Kowalczyk N."/>
            <person name="Labadie K."/>
            <person name="Leblanc C."/>
            <person name="Lopez P.J."/>
            <person name="McLachlan D.H."/>
            <person name="Meslet-Cladiere L."/>
            <person name="Moustafa A."/>
            <person name="Nehr Z."/>
            <person name="Nyvall Collen P."/>
            <person name="Panaud O."/>
            <person name="Partensky F."/>
            <person name="Poulain J."/>
            <person name="Rensing S.A."/>
            <person name="Rousvoal S."/>
            <person name="Samson G."/>
            <person name="Symeonidi A."/>
            <person name="Weissenbach J."/>
            <person name="Zambounis A."/>
            <person name="Wincker P."/>
            <person name="Boyen C."/>
        </authorList>
    </citation>
    <scope>NUCLEOTIDE SEQUENCE [LARGE SCALE GENOMIC DNA]</scope>
    <source>
        <strain evidence="3">cv. Stackhouse</strain>
    </source>
</reference>
<dbReference type="Proteomes" id="UP000012073">
    <property type="component" value="Unassembled WGS sequence"/>
</dbReference>
<evidence type="ECO:0000313" key="2">
    <source>
        <dbReference type="EMBL" id="CDF41305.1"/>
    </source>
</evidence>
<sequence>MNSRHEHLIDRKLEVMGDTQ</sequence>
<name>R7QVD4_CHOCR</name>
<keyword evidence="3" id="KW-1185">Reference proteome</keyword>
<proteinExistence type="predicted"/>
<dbReference type="AlphaFoldDB" id="R7QVD4"/>
<evidence type="ECO:0000256" key="1">
    <source>
        <dbReference type="SAM" id="MobiDB-lite"/>
    </source>
</evidence>
<organism evidence="2 3">
    <name type="scientific">Chondrus crispus</name>
    <name type="common">Carrageen Irish moss</name>
    <name type="synonym">Polymorpha crispa</name>
    <dbReference type="NCBI Taxonomy" id="2769"/>
    <lineage>
        <taxon>Eukaryota</taxon>
        <taxon>Rhodophyta</taxon>
        <taxon>Florideophyceae</taxon>
        <taxon>Rhodymeniophycidae</taxon>
        <taxon>Gigartinales</taxon>
        <taxon>Gigartinaceae</taxon>
        <taxon>Chondrus</taxon>
    </lineage>
</organism>
<dbReference type="EMBL" id="HG002348">
    <property type="protein sequence ID" value="CDF41305.1"/>
    <property type="molecule type" value="Genomic_DNA"/>
</dbReference>
<dbReference type="Gramene" id="CDF41305">
    <property type="protein sequence ID" value="CDF41305"/>
    <property type="gene ID" value="CHC_T00007812001"/>
</dbReference>
<feature type="region of interest" description="Disordered" evidence="1">
    <location>
        <begin position="1"/>
        <end position="20"/>
    </location>
</feature>
<protein>
    <submittedName>
        <fullName evidence="2">Uncharacterized protein</fullName>
    </submittedName>
</protein>
<dbReference type="RefSeq" id="XP_005711599.1">
    <property type="nucleotide sequence ID" value="XM_005711542.1"/>
</dbReference>
<dbReference type="KEGG" id="ccp:CHC_T00007812001"/>
<accession>R7QVD4</accession>
<evidence type="ECO:0000313" key="3">
    <source>
        <dbReference type="Proteomes" id="UP000012073"/>
    </source>
</evidence>
<gene>
    <name evidence="2" type="ORF">CHC_T00007812001</name>
</gene>